<keyword evidence="5 10" id="KW-0547">Nucleotide-binding</keyword>
<protein>
    <submittedName>
        <fullName evidence="12">Heavy metal-translocating P-type ATPase, Cd/Co/Hg/Pb/Zn-transporting</fullName>
    </submittedName>
</protein>
<keyword evidence="8 10" id="KW-1133">Transmembrane helix</keyword>
<evidence type="ECO:0000313" key="13">
    <source>
        <dbReference type="Proteomes" id="UP000054092"/>
    </source>
</evidence>
<dbReference type="InterPro" id="IPR059000">
    <property type="entry name" value="ATPase_P-type_domA"/>
</dbReference>
<dbReference type="EMBL" id="LGGP01000058">
    <property type="protein sequence ID" value="KUK81427.1"/>
    <property type="molecule type" value="Genomic_DNA"/>
</dbReference>
<sequence>MKKYRIEGLDCPKCAVKIEDRLERSGINAKIDFSSATVVIYGENNHSLDELNEIIKEQDPELSLLEHSKIVRDFPVVELTRLIVSTALLLIAIALSTILHGDREFLEYGLFVIAYLVAGGNTILRALKNLLRGDFFDENFLMTVATLGAFLIHELPEAVAVMIFYSLGELLESLALRKSRRSVKELIDFRADEVVQMVDGVLKTVPAREIRPGDRFIVRVGDRIPIDGVIDSGSTSLDKSLLTGESDPVLVGEGDAVIAGTLNKSGVIEVVASATLEKSYTSRMLELVEEGTLRKSSKERFITRFSRIYTPFVILIAASVAIFPPLLLGGTISEWLHRALILLVISCPCALVISVPLSYFIGIGKASREGILFKGSNYLESLGKVDSIFFDKTGTLTKGKPEITRMEKVGQYSERELLEYAALIESYSTHPIADRFVRLVSEIPSYKSVSNYSEIAGKGVKAEVDGKEISVGNYRLLEDLGIEYKGDNGSNKLFMVIDSSIEGVFELSDALKDDSSEALARLRKLGIKEIVMLTGDHYDAAASVSTSLELDGFVFGATPEEKMNIVESALRRGKHAAFVGDGINDAPVIARADVGIAIGNSGADATIETADVVLSSDSLTKVARAIELSRLTNTIAIQNIVISLGIKILFICLGALGLLNMWGAVFADVGVTLVAVMNSLRLLRE</sequence>
<evidence type="ECO:0000256" key="4">
    <source>
        <dbReference type="ARBA" id="ARBA00022723"/>
    </source>
</evidence>
<dbReference type="NCBIfam" id="TIGR01494">
    <property type="entry name" value="ATPase_P-type"/>
    <property type="match status" value="1"/>
</dbReference>
<dbReference type="Gene3D" id="2.70.150.10">
    <property type="entry name" value="Calcium-transporting ATPase, cytoplasmic transduction domain A"/>
    <property type="match status" value="1"/>
</dbReference>
<feature type="transmembrane region" description="Helical" evidence="10">
    <location>
        <begin position="79"/>
        <end position="99"/>
    </location>
</feature>
<dbReference type="GO" id="GO:0005886">
    <property type="term" value="C:plasma membrane"/>
    <property type="evidence" value="ECO:0007669"/>
    <property type="project" value="UniProtKB-SubCell"/>
</dbReference>
<feature type="transmembrane region" description="Helical" evidence="10">
    <location>
        <begin position="640"/>
        <end position="659"/>
    </location>
</feature>
<dbReference type="SFLD" id="SFLDF00027">
    <property type="entry name" value="p-type_atpase"/>
    <property type="match status" value="1"/>
</dbReference>
<dbReference type="InterPro" id="IPR008250">
    <property type="entry name" value="ATPase_P-typ_transduc_dom_A_sf"/>
</dbReference>
<dbReference type="AlphaFoldDB" id="A0A124FYK2"/>
<dbReference type="GO" id="GO:0046872">
    <property type="term" value="F:metal ion binding"/>
    <property type="evidence" value="ECO:0007669"/>
    <property type="project" value="UniProtKB-KW"/>
</dbReference>
<accession>A0A124FYK2</accession>
<dbReference type="InterPro" id="IPR036412">
    <property type="entry name" value="HAD-like_sf"/>
</dbReference>
<dbReference type="InterPro" id="IPR036163">
    <property type="entry name" value="HMA_dom_sf"/>
</dbReference>
<evidence type="ECO:0000256" key="5">
    <source>
        <dbReference type="ARBA" id="ARBA00022741"/>
    </source>
</evidence>
<dbReference type="Gene3D" id="3.40.50.1000">
    <property type="entry name" value="HAD superfamily/HAD-like"/>
    <property type="match status" value="1"/>
</dbReference>
<dbReference type="SUPFAM" id="SSF81653">
    <property type="entry name" value="Calcium ATPase, transduction domain A"/>
    <property type="match status" value="1"/>
</dbReference>
<dbReference type="PATRIC" id="fig|1184387.3.peg.810"/>
<dbReference type="SUPFAM" id="SSF81665">
    <property type="entry name" value="Calcium ATPase, transmembrane domain M"/>
    <property type="match status" value="1"/>
</dbReference>
<evidence type="ECO:0000256" key="6">
    <source>
        <dbReference type="ARBA" id="ARBA00022840"/>
    </source>
</evidence>
<keyword evidence="6 10" id="KW-0067">ATP-binding</keyword>
<dbReference type="Proteomes" id="UP000054092">
    <property type="component" value="Unassembled WGS sequence"/>
</dbReference>
<evidence type="ECO:0000256" key="8">
    <source>
        <dbReference type="ARBA" id="ARBA00022989"/>
    </source>
</evidence>
<gene>
    <name evidence="12" type="ORF">XD94_0471</name>
</gene>
<dbReference type="InterPro" id="IPR023298">
    <property type="entry name" value="ATPase_P-typ_TM_dom_sf"/>
</dbReference>
<name>A0A124FYK2_9BACT</name>
<dbReference type="InterPro" id="IPR006121">
    <property type="entry name" value="HMA_dom"/>
</dbReference>
<evidence type="ECO:0000256" key="2">
    <source>
        <dbReference type="ARBA" id="ARBA00006024"/>
    </source>
</evidence>
<comment type="caution">
    <text evidence="12">The sequence shown here is derived from an EMBL/GenBank/DDBJ whole genome shotgun (WGS) entry which is preliminary data.</text>
</comment>
<dbReference type="InterPro" id="IPR027256">
    <property type="entry name" value="P-typ_ATPase_IB"/>
</dbReference>
<dbReference type="PRINTS" id="PR00119">
    <property type="entry name" value="CATATPASE"/>
</dbReference>
<dbReference type="SUPFAM" id="SSF56784">
    <property type="entry name" value="HAD-like"/>
    <property type="match status" value="1"/>
</dbReference>
<dbReference type="CDD" id="cd00371">
    <property type="entry name" value="HMA"/>
    <property type="match status" value="1"/>
</dbReference>
<keyword evidence="3 10" id="KW-0812">Transmembrane</keyword>
<dbReference type="PRINTS" id="PR00941">
    <property type="entry name" value="CDATPASE"/>
</dbReference>
<dbReference type="Gene3D" id="3.40.1110.10">
    <property type="entry name" value="Calcium-transporting ATPase, cytoplasmic domain N"/>
    <property type="match status" value="1"/>
</dbReference>
<feature type="transmembrane region" description="Helical" evidence="10">
    <location>
        <begin position="105"/>
        <end position="124"/>
    </location>
</feature>
<comment type="subcellular location">
    <subcellularLocation>
        <location evidence="10">Cell membrane</location>
    </subcellularLocation>
    <subcellularLocation>
        <location evidence="1">Membrane</location>
        <topology evidence="1">Multi-pass membrane protein</topology>
    </subcellularLocation>
</comment>
<reference evidence="13" key="1">
    <citation type="journal article" date="2015" name="MBio">
        <title>Genome-Resolved Metagenomic Analysis Reveals Roles for Candidate Phyla and Other Microbial Community Members in Biogeochemical Transformations in Oil Reservoirs.</title>
        <authorList>
            <person name="Hu P."/>
            <person name="Tom L."/>
            <person name="Singh A."/>
            <person name="Thomas B.C."/>
            <person name="Baker B.J."/>
            <person name="Piceno Y.M."/>
            <person name="Andersen G.L."/>
            <person name="Banfield J.F."/>
        </authorList>
    </citation>
    <scope>NUCLEOTIDE SEQUENCE [LARGE SCALE GENOMIC DNA]</scope>
</reference>
<dbReference type="SUPFAM" id="SSF55008">
    <property type="entry name" value="HMA, heavy metal-associated domain"/>
    <property type="match status" value="1"/>
</dbReference>
<comment type="similarity">
    <text evidence="2 10">Belongs to the cation transport ATPase (P-type) (TC 3.A.3) family. Type IB subfamily.</text>
</comment>
<dbReference type="InterPro" id="IPR051014">
    <property type="entry name" value="Cation_Transport_ATPase_IB"/>
</dbReference>
<keyword evidence="10" id="KW-1003">Cell membrane</keyword>
<dbReference type="InterPro" id="IPR023214">
    <property type="entry name" value="HAD_sf"/>
</dbReference>
<evidence type="ECO:0000256" key="3">
    <source>
        <dbReference type="ARBA" id="ARBA00022692"/>
    </source>
</evidence>
<dbReference type="GO" id="GO:0016887">
    <property type="term" value="F:ATP hydrolysis activity"/>
    <property type="evidence" value="ECO:0007669"/>
    <property type="project" value="InterPro"/>
</dbReference>
<dbReference type="Pfam" id="PF00702">
    <property type="entry name" value="Hydrolase"/>
    <property type="match status" value="1"/>
</dbReference>
<evidence type="ECO:0000313" key="12">
    <source>
        <dbReference type="EMBL" id="KUK81427.1"/>
    </source>
</evidence>
<evidence type="ECO:0000259" key="11">
    <source>
        <dbReference type="Pfam" id="PF00122"/>
    </source>
</evidence>
<proteinExistence type="inferred from homology"/>
<dbReference type="NCBIfam" id="TIGR01525">
    <property type="entry name" value="ATPase-IB_hvy"/>
    <property type="match status" value="1"/>
</dbReference>
<dbReference type="PANTHER" id="PTHR48085:SF5">
    <property type="entry name" value="CADMIUM_ZINC-TRANSPORTING ATPASE HMA4-RELATED"/>
    <property type="match status" value="1"/>
</dbReference>
<feature type="transmembrane region" description="Helical" evidence="10">
    <location>
        <begin position="339"/>
        <end position="361"/>
    </location>
</feature>
<dbReference type="InterPro" id="IPR044492">
    <property type="entry name" value="P_typ_ATPase_HD_dom"/>
</dbReference>
<feature type="domain" description="P-type ATPase A" evidence="11">
    <location>
        <begin position="193"/>
        <end position="289"/>
    </location>
</feature>
<keyword evidence="7" id="KW-1278">Translocase</keyword>
<keyword evidence="4 10" id="KW-0479">Metal-binding</keyword>
<dbReference type="InterPro" id="IPR018303">
    <property type="entry name" value="ATPase_P-typ_P_site"/>
</dbReference>
<dbReference type="SFLD" id="SFLDS00003">
    <property type="entry name" value="Haloacid_Dehalogenase"/>
    <property type="match status" value="1"/>
</dbReference>
<evidence type="ECO:0000256" key="10">
    <source>
        <dbReference type="RuleBase" id="RU362081"/>
    </source>
</evidence>
<dbReference type="Pfam" id="PF00122">
    <property type="entry name" value="E1-E2_ATPase"/>
    <property type="match status" value="1"/>
</dbReference>
<dbReference type="InterPro" id="IPR001757">
    <property type="entry name" value="P_typ_ATPase"/>
</dbReference>
<organism evidence="12 13">
    <name type="scientific">Mesotoga prima</name>
    <dbReference type="NCBI Taxonomy" id="1184387"/>
    <lineage>
        <taxon>Bacteria</taxon>
        <taxon>Thermotogati</taxon>
        <taxon>Thermotogota</taxon>
        <taxon>Thermotogae</taxon>
        <taxon>Kosmotogales</taxon>
        <taxon>Kosmotogaceae</taxon>
        <taxon>Mesotoga</taxon>
    </lineage>
</organism>
<dbReference type="PANTHER" id="PTHR48085">
    <property type="entry name" value="CADMIUM/ZINC-TRANSPORTING ATPASE HMA2-RELATED"/>
    <property type="match status" value="1"/>
</dbReference>
<dbReference type="GO" id="GO:0015086">
    <property type="term" value="F:cadmium ion transmembrane transporter activity"/>
    <property type="evidence" value="ECO:0007669"/>
    <property type="project" value="TreeGrafter"/>
</dbReference>
<feature type="transmembrane region" description="Helical" evidence="10">
    <location>
        <begin position="665"/>
        <end position="683"/>
    </location>
</feature>
<dbReference type="NCBIfam" id="TIGR01512">
    <property type="entry name" value="ATPase-IB2_Cd"/>
    <property type="match status" value="1"/>
</dbReference>
<dbReference type="PROSITE" id="PS00154">
    <property type="entry name" value="ATPASE_E1_E2"/>
    <property type="match status" value="1"/>
</dbReference>
<dbReference type="GO" id="GO:0019829">
    <property type="term" value="F:ATPase-coupled monoatomic cation transmembrane transporter activity"/>
    <property type="evidence" value="ECO:0007669"/>
    <property type="project" value="InterPro"/>
</dbReference>
<evidence type="ECO:0000256" key="9">
    <source>
        <dbReference type="ARBA" id="ARBA00023136"/>
    </source>
</evidence>
<evidence type="ECO:0000256" key="1">
    <source>
        <dbReference type="ARBA" id="ARBA00004141"/>
    </source>
</evidence>
<evidence type="ECO:0000256" key="7">
    <source>
        <dbReference type="ARBA" id="ARBA00022967"/>
    </source>
</evidence>
<dbReference type="Gene3D" id="3.30.70.100">
    <property type="match status" value="1"/>
</dbReference>
<keyword evidence="9 10" id="KW-0472">Membrane</keyword>
<feature type="transmembrane region" description="Helical" evidence="10">
    <location>
        <begin position="308"/>
        <end position="327"/>
    </location>
</feature>
<dbReference type="GO" id="GO:0005524">
    <property type="term" value="F:ATP binding"/>
    <property type="evidence" value="ECO:0007669"/>
    <property type="project" value="UniProtKB-UniRule"/>
</dbReference>
<dbReference type="SFLD" id="SFLDG00002">
    <property type="entry name" value="C1.7:_P-type_atpase_like"/>
    <property type="match status" value="1"/>
</dbReference>
<dbReference type="InterPro" id="IPR023299">
    <property type="entry name" value="ATPase_P-typ_cyto_dom_N"/>
</dbReference>